<protein>
    <submittedName>
        <fullName evidence="1">Uncharacterized protein</fullName>
    </submittedName>
</protein>
<name>A0AAN8PS30_PATCE</name>
<dbReference type="Proteomes" id="UP001347796">
    <property type="component" value="Unassembled WGS sequence"/>
</dbReference>
<evidence type="ECO:0000313" key="1">
    <source>
        <dbReference type="EMBL" id="KAK6183327.1"/>
    </source>
</evidence>
<dbReference type="EMBL" id="JAZGQO010000007">
    <property type="protein sequence ID" value="KAK6183327.1"/>
    <property type="molecule type" value="Genomic_DNA"/>
</dbReference>
<evidence type="ECO:0000313" key="2">
    <source>
        <dbReference type="Proteomes" id="UP001347796"/>
    </source>
</evidence>
<organism evidence="1 2">
    <name type="scientific">Patella caerulea</name>
    <name type="common">Rayed Mediterranean limpet</name>
    <dbReference type="NCBI Taxonomy" id="87958"/>
    <lineage>
        <taxon>Eukaryota</taxon>
        <taxon>Metazoa</taxon>
        <taxon>Spiralia</taxon>
        <taxon>Lophotrochozoa</taxon>
        <taxon>Mollusca</taxon>
        <taxon>Gastropoda</taxon>
        <taxon>Patellogastropoda</taxon>
        <taxon>Patelloidea</taxon>
        <taxon>Patellidae</taxon>
        <taxon>Patella</taxon>
    </lineage>
</organism>
<keyword evidence="2" id="KW-1185">Reference proteome</keyword>
<dbReference type="AlphaFoldDB" id="A0AAN8PS30"/>
<gene>
    <name evidence="1" type="ORF">SNE40_010829</name>
</gene>
<accession>A0AAN8PS30</accession>
<proteinExistence type="predicted"/>
<sequence>MVPQIDVLARGTTQDYVQHISQALQDITNSYAEYKQMDKVQLHQTLINKLKSTLRDRVSVNHCVRVQLENDLDKELLELKCNVHPLDGLASEARKSLKALDKESDFHGSFFGRDASTVNVIYGVTKMRYKNGKGDPKGFKHFMKTENINSLALLTVSIDEHPMLLLGLSMAK</sequence>
<comment type="caution">
    <text evidence="1">The sequence shown here is derived from an EMBL/GenBank/DDBJ whole genome shotgun (WGS) entry which is preliminary data.</text>
</comment>
<reference evidence="1 2" key="1">
    <citation type="submission" date="2024-01" db="EMBL/GenBank/DDBJ databases">
        <title>The genome of the rayed Mediterranean limpet Patella caerulea (Linnaeus, 1758).</title>
        <authorList>
            <person name="Anh-Thu Weber A."/>
            <person name="Halstead-Nussloch G."/>
        </authorList>
    </citation>
    <scope>NUCLEOTIDE SEQUENCE [LARGE SCALE GENOMIC DNA]</scope>
    <source>
        <strain evidence="1">AATW-2023a</strain>
        <tissue evidence="1">Whole specimen</tissue>
    </source>
</reference>